<proteinExistence type="predicted"/>
<organism evidence="1 2">
    <name type="scientific">Commensalibacter nepenthis</name>
    <dbReference type="NCBI Taxonomy" id="3043872"/>
    <lineage>
        <taxon>Bacteria</taxon>
        <taxon>Pseudomonadati</taxon>
        <taxon>Pseudomonadota</taxon>
        <taxon>Alphaproteobacteria</taxon>
        <taxon>Acetobacterales</taxon>
        <taxon>Acetobacteraceae</taxon>
    </lineage>
</organism>
<sequence length="477" mass="48213">MAITVTISGANGNTINLGNDVTLHDENAVTQLQNDINNGVASGKAQVFDLGTASSNPDVAAGIVPVGVITGAGVYQVPSAYEYVVVADDTDTQSGAVTLNNSGFNSNFVDVLAGRKSGITYNADGESGQIVNTSGNLNFNGAGQTGAWSIYTGNGNATIATTNGNNRINTGTGKNTIQLGTGVNSVYLQGQDTVTGASNYQSVTVSGSNSDINLGDHALVLDSGNGYNNKLSIGKDSTITGGSEGQVTFNNGGQNTYQGGTDSTINASGADAYVRVVHGDGNTYGIDGKATFLNPFNKTSITISGEMAAFGAQGSEYTVNAGGNNTGLFVADIGNETLNASSSTVGLSIYANTVSGAASNFVATGGSGNDVMVGGTGNSTFTGGAGDNFFMFDKNSSENGTTVIKDFAHTGSNNKIALFNFGLDTNSLTELLHNSQNDAQGSAVLNLSGHSITVEGVSISNLTVNQFDVGNPAVKTA</sequence>
<dbReference type="EMBL" id="JASBAN010000001">
    <property type="protein sequence ID" value="MDI2112568.1"/>
    <property type="molecule type" value="Genomic_DNA"/>
</dbReference>
<dbReference type="Pfam" id="PF00353">
    <property type="entry name" value="HemolysinCabind"/>
    <property type="match status" value="2"/>
</dbReference>
<reference evidence="1" key="1">
    <citation type="submission" date="2023-05" db="EMBL/GenBank/DDBJ databases">
        <title>Whole genome sequence of Commensalibacter sp.</title>
        <authorList>
            <person name="Charoenyingcharoen P."/>
            <person name="Yukphan P."/>
        </authorList>
    </citation>
    <scope>NUCLEOTIDE SEQUENCE</scope>
    <source>
        <strain evidence="1">TBRC 10068</strain>
    </source>
</reference>
<dbReference type="InterPro" id="IPR001343">
    <property type="entry name" value="Hemolysn_Ca-bd"/>
</dbReference>
<comment type="caution">
    <text evidence="1">The sequence shown here is derived from an EMBL/GenBank/DDBJ whole genome shotgun (WGS) entry which is preliminary data.</text>
</comment>
<name>A0ABT6Q6Q0_9PROT</name>
<dbReference type="Proteomes" id="UP001431775">
    <property type="component" value="Unassembled WGS sequence"/>
</dbReference>
<evidence type="ECO:0000313" key="1">
    <source>
        <dbReference type="EMBL" id="MDI2112568.1"/>
    </source>
</evidence>
<dbReference type="PRINTS" id="PR00313">
    <property type="entry name" value="CABNDNGRPT"/>
</dbReference>
<evidence type="ECO:0000313" key="2">
    <source>
        <dbReference type="Proteomes" id="UP001431775"/>
    </source>
</evidence>
<dbReference type="InterPro" id="IPR011049">
    <property type="entry name" value="Serralysin-like_metalloprot_C"/>
</dbReference>
<protein>
    <recommendedName>
        <fullName evidence="3">Outer membrane protein</fullName>
    </recommendedName>
</protein>
<dbReference type="RefSeq" id="WP_281462204.1">
    <property type="nucleotide sequence ID" value="NZ_JASBAN010000001.1"/>
</dbReference>
<dbReference type="SUPFAM" id="SSF51120">
    <property type="entry name" value="beta-Roll"/>
    <property type="match status" value="1"/>
</dbReference>
<keyword evidence="2" id="KW-1185">Reference proteome</keyword>
<dbReference type="Gene3D" id="2.150.10.10">
    <property type="entry name" value="Serralysin-like metalloprotease, C-terminal"/>
    <property type="match status" value="1"/>
</dbReference>
<accession>A0ABT6Q6Q0</accession>
<gene>
    <name evidence="1" type="ORF">QJV33_04580</name>
</gene>
<evidence type="ECO:0008006" key="3">
    <source>
        <dbReference type="Google" id="ProtNLM"/>
    </source>
</evidence>